<organism evidence="2 3">
    <name type="scientific">Paraburkholderia bryophila</name>
    <dbReference type="NCBI Taxonomy" id="420952"/>
    <lineage>
        <taxon>Bacteria</taxon>
        <taxon>Pseudomonadati</taxon>
        <taxon>Pseudomonadota</taxon>
        <taxon>Betaproteobacteria</taxon>
        <taxon>Burkholderiales</taxon>
        <taxon>Burkholderiaceae</taxon>
        <taxon>Paraburkholderia</taxon>
    </lineage>
</organism>
<dbReference type="RefSeq" id="WP_111931947.1">
    <property type="nucleotide sequence ID" value="NZ_CADFFP010000010.1"/>
</dbReference>
<protein>
    <recommendedName>
        <fullName evidence="1">ApeA N-terminal domain-containing protein</fullName>
    </recommendedName>
</protein>
<evidence type="ECO:0000313" key="2">
    <source>
        <dbReference type="EMBL" id="RAS34636.1"/>
    </source>
</evidence>
<dbReference type="Pfam" id="PF18862">
    <property type="entry name" value="ApeA_NTD1"/>
    <property type="match status" value="1"/>
</dbReference>
<accession>A0A329CIA9</accession>
<sequence length="456" mass="51939">MTFLEEKTLRVELSSDDLGSLGEGKLTFGGGVLISVQLSMMSTLPSGETEYPIGVVHAKSEKGQSFTLYECKVYGQTIYADYLIIGHVPEPQFQRIDVRYADVSEWFLQWRKIEGKVGEELTWSGLPDEISADFEDGGRRFHLNTEYGGQVAHNGKDHVLHEHIEFALQPATGLLTLLDAREKAMELACLLSILIAQPTSILEVAVQTPAGRYFALYFATFKPVARDASVNDFVRDCFVQKHWLDGKWETILRQYFDSPHRKVRWTRLAGMQRYEGFWEYNALGYVSLLDSYVSHNPPKKGVRPPRPEGMRRLQDALGGFAQPLDQKVLTDVLDAVRQTFSYPQEAKFPEKYAAAIASTDADIVRIVNLSDENFRLIKKVRDKVAHGQALELEEGEFRQIHIVVTRIELLLTYWAYLDFGLSKEDFLTGLRSPFTRLRRLAQIEPPRESWRLVGLS</sequence>
<gene>
    <name evidence="2" type="ORF">BX591_106318</name>
</gene>
<reference evidence="2 3" key="1">
    <citation type="submission" date="2018-06" db="EMBL/GenBank/DDBJ databases">
        <title>Genomic Encyclopedia of Type Strains, Phase III (KMG-III): the genomes of soil and plant-associated and newly described type strains.</title>
        <authorList>
            <person name="Whitman W."/>
        </authorList>
    </citation>
    <scope>NUCLEOTIDE SEQUENCE [LARGE SCALE GENOMIC DNA]</scope>
    <source>
        <strain evidence="2 3">LMG 23644</strain>
    </source>
</reference>
<evidence type="ECO:0000259" key="1">
    <source>
        <dbReference type="Pfam" id="PF18862"/>
    </source>
</evidence>
<feature type="domain" description="ApeA N-terminal" evidence="1">
    <location>
        <begin position="24"/>
        <end position="252"/>
    </location>
</feature>
<dbReference type="Proteomes" id="UP000248918">
    <property type="component" value="Unassembled WGS sequence"/>
</dbReference>
<dbReference type="AlphaFoldDB" id="A0A329CIA9"/>
<evidence type="ECO:0000313" key="3">
    <source>
        <dbReference type="Proteomes" id="UP000248918"/>
    </source>
</evidence>
<dbReference type="EMBL" id="QLTK01000006">
    <property type="protein sequence ID" value="RAS34636.1"/>
    <property type="molecule type" value="Genomic_DNA"/>
</dbReference>
<comment type="caution">
    <text evidence="2">The sequence shown here is derived from an EMBL/GenBank/DDBJ whole genome shotgun (WGS) entry which is preliminary data.</text>
</comment>
<dbReference type="InterPro" id="IPR041223">
    <property type="entry name" value="ApeA_NTD"/>
</dbReference>
<proteinExistence type="predicted"/>
<dbReference type="OrthoDB" id="9046428at2"/>
<name>A0A329CIA9_9BURK</name>